<reference evidence="2 3" key="1">
    <citation type="journal article" date="2012" name="Int. J. Syst. Evol. Microbiol.">
        <title>Flammeovirga pacifica sp. nov., isolated from deep-sea sediment.</title>
        <authorList>
            <person name="Xu H."/>
            <person name="Fu Y."/>
            <person name="Yang N."/>
            <person name="Ding Z."/>
            <person name="Lai Q."/>
            <person name="Zeng R."/>
        </authorList>
    </citation>
    <scope>NUCLEOTIDE SEQUENCE [LARGE SCALE GENOMIC DNA]</scope>
    <source>
        <strain evidence="3">DSM 24597 / LMG 26175 / WPAGA1</strain>
    </source>
</reference>
<dbReference type="Proteomes" id="UP000179797">
    <property type="component" value="Unassembled WGS sequence"/>
</dbReference>
<dbReference type="EMBL" id="JRYR02000001">
    <property type="protein sequence ID" value="OHX67419.1"/>
    <property type="molecule type" value="Genomic_DNA"/>
</dbReference>
<feature type="signal peptide" evidence="1">
    <location>
        <begin position="1"/>
        <end position="20"/>
    </location>
</feature>
<comment type="caution">
    <text evidence="2">The sequence shown here is derived from an EMBL/GenBank/DDBJ whole genome shotgun (WGS) entry which is preliminary data.</text>
</comment>
<dbReference type="PROSITE" id="PS51257">
    <property type="entry name" value="PROKAR_LIPOPROTEIN"/>
    <property type="match status" value="1"/>
</dbReference>
<dbReference type="AlphaFoldDB" id="A0A1S1Z2B4"/>
<keyword evidence="3" id="KW-1185">Reference proteome</keyword>
<feature type="chain" id="PRO_5010218651" evidence="1">
    <location>
        <begin position="21"/>
        <end position="280"/>
    </location>
</feature>
<evidence type="ECO:0000256" key="1">
    <source>
        <dbReference type="SAM" id="SignalP"/>
    </source>
</evidence>
<proteinExistence type="predicted"/>
<dbReference type="RefSeq" id="WP_044228551.1">
    <property type="nucleotide sequence ID" value="NZ_JRYR02000001.1"/>
</dbReference>
<sequence>MKNLSFILLSFLSISLFSCGNNNDNENPNNPPSISIENQQDILEVYPLQRIQLNVLAKTTSDLPVSDVSATGDGNCIQNQDTTLNANEGYLNYNQLAPYSKGDYTISFTAYNDGGKTSNIEQKIKVIDEPFMIDIDSSNVPSSATENTTFTLSGTLKSVLPFDGTTTSVDLPTKQSGIKFSTSVLDASFDAVIDNSLTSIPHSVRTSFEVTQHTLTKDINGYYTYNFNVTYTVRRPEIDSDIPQSEFRIYITYNYFDATINCTTDGTAMFGTWSKTVNIE</sequence>
<name>A0A1S1Z2B4_FLAPC</name>
<organism evidence="2 3">
    <name type="scientific">Flammeovirga pacifica</name>
    <dbReference type="NCBI Taxonomy" id="915059"/>
    <lineage>
        <taxon>Bacteria</taxon>
        <taxon>Pseudomonadati</taxon>
        <taxon>Bacteroidota</taxon>
        <taxon>Cytophagia</taxon>
        <taxon>Cytophagales</taxon>
        <taxon>Flammeovirgaceae</taxon>
        <taxon>Flammeovirga</taxon>
    </lineage>
</organism>
<protein>
    <submittedName>
        <fullName evidence="2">Uncharacterized protein</fullName>
    </submittedName>
</protein>
<gene>
    <name evidence="2" type="ORF">NH26_14240</name>
</gene>
<accession>A0A1S1Z2B4</accession>
<evidence type="ECO:0000313" key="2">
    <source>
        <dbReference type="EMBL" id="OHX67419.1"/>
    </source>
</evidence>
<dbReference type="OrthoDB" id="977624at2"/>
<keyword evidence="1" id="KW-0732">Signal</keyword>
<evidence type="ECO:0000313" key="3">
    <source>
        <dbReference type="Proteomes" id="UP000179797"/>
    </source>
</evidence>
<dbReference type="STRING" id="915059.NH26_14240"/>